<proteinExistence type="predicted"/>
<feature type="domain" description="Metaxin glutathione S-transferase" evidence="1">
    <location>
        <begin position="344"/>
        <end position="410"/>
    </location>
</feature>
<evidence type="ECO:0000313" key="3">
    <source>
        <dbReference type="EMBL" id="KAF7712119.1"/>
    </source>
</evidence>
<protein>
    <submittedName>
        <fullName evidence="3">Metaxin-1</fullName>
    </submittedName>
</protein>
<dbReference type="GO" id="GO:0007005">
    <property type="term" value="P:mitochondrion organization"/>
    <property type="evidence" value="ECO:0007669"/>
    <property type="project" value="TreeGrafter"/>
</dbReference>
<dbReference type="InterPro" id="IPR012336">
    <property type="entry name" value="Thioredoxin-like_fold"/>
</dbReference>
<dbReference type="AlphaFoldDB" id="A0A8J8WE48"/>
<dbReference type="InterPro" id="IPR033468">
    <property type="entry name" value="Metaxin_GST"/>
</dbReference>
<dbReference type="CDD" id="cd03078">
    <property type="entry name" value="GST_N_Metaxin1_like"/>
    <property type="match status" value="1"/>
</dbReference>
<dbReference type="EMBL" id="WIWV01000232">
    <property type="protein sequence ID" value="KAF7712119.1"/>
    <property type="molecule type" value="Genomic_DNA"/>
</dbReference>
<gene>
    <name evidence="3" type="ORF">PECM_003873</name>
</gene>
<dbReference type="Pfam" id="PF17171">
    <property type="entry name" value="GST_C_6"/>
    <property type="match status" value="1"/>
</dbReference>
<dbReference type="InterPro" id="IPR021211">
    <property type="entry name" value="SAM35"/>
</dbReference>
<dbReference type="Pfam" id="PF10806">
    <property type="entry name" value="SAM35"/>
    <property type="match status" value="1"/>
</dbReference>
<dbReference type="Proteomes" id="UP000631181">
    <property type="component" value="Unassembled WGS sequence"/>
</dbReference>
<comment type="caution">
    <text evidence="3">The sequence shown here is derived from an EMBL/GenBank/DDBJ whole genome shotgun (WGS) entry which is preliminary data.</text>
</comment>
<evidence type="ECO:0000313" key="4">
    <source>
        <dbReference type="Proteomes" id="UP000631181"/>
    </source>
</evidence>
<evidence type="ECO:0000259" key="2">
    <source>
        <dbReference type="Pfam" id="PF17172"/>
    </source>
</evidence>
<accession>A0A8J8WE48</accession>
<name>A0A8J8WE48_9EURO</name>
<evidence type="ECO:0000259" key="1">
    <source>
        <dbReference type="Pfam" id="PF17171"/>
    </source>
</evidence>
<dbReference type="PANTHER" id="PTHR12289">
    <property type="entry name" value="METAXIN RELATED"/>
    <property type="match status" value="1"/>
</dbReference>
<reference evidence="3" key="1">
    <citation type="journal article" date="2020" name="Front. Microbiol.">
        <title>Gene regulatory networks of Penicillium echinulatum 2HH and Penicillium oxalicum 114-2 inferred by a computational biology approach.</title>
        <authorList>
            <person name="Lenz A.R."/>
            <person name="Galan-Vasquez E."/>
            <person name="Balbinot E."/>
            <person name="De Abreu F.P."/>
            <person name="De Oliveira N.S."/>
            <person name="Da Rosa L.O."/>
            <person name="De Avila E Silva S."/>
            <person name="Camassola M."/>
            <person name="Dillon A.J.P."/>
            <person name="Perez-Rueda E."/>
        </authorList>
    </citation>
    <scope>NUCLEOTIDE SEQUENCE</scope>
    <source>
        <strain evidence="3">S1M29</strain>
    </source>
</reference>
<dbReference type="CDD" id="cd03193">
    <property type="entry name" value="GST_C_Metaxin"/>
    <property type="match status" value="1"/>
</dbReference>
<dbReference type="GO" id="GO:0001401">
    <property type="term" value="C:SAM complex"/>
    <property type="evidence" value="ECO:0007669"/>
    <property type="project" value="TreeGrafter"/>
</dbReference>
<organism evidence="3 4">
    <name type="scientific">Penicillium ucsense</name>
    <dbReference type="NCBI Taxonomy" id="2839758"/>
    <lineage>
        <taxon>Eukaryota</taxon>
        <taxon>Fungi</taxon>
        <taxon>Dikarya</taxon>
        <taxon>Ascomycota</taxon>
        <taxon>Pezizomycotina</taxon>
        <taxon>Eurotiomycetes</taxon>
        <taxon>Eurotiomycetidae</taxon>
        <taxon>Eurotiales</taxon>
        <taxon>Aspergillaceae</taxon>
        <taxon>Penicillium</taxon>
    </lineage>
</organism>
<dbReference type="Pfam" id="PF17172">
    <property type="entry name" value="GST_N_4"/>
    <property type="match status" value="1"/>
</dbReference>
<feature type="domain" description="Thioredoxin-like fold" evidence="2">
    <location>
        <begin position="197"/>
        <end position="293"/>
    </location>
</feature>
<dbReference type="OrthoDB" id="198787at2759"/>
<sequence>MNPYEADPEMIPTTDLYAVVPLDGRYCPKPDDFRVDLQHVNPQATESLSYWASVVSLSTKEIRIYPADEGGRDVLALGSVIVKVQSSSGSQRIPRGSSLASTDRSIFAAATILGAFPPSTIEPAMPTPASDGSQTSSGPASFLRIPPPLKRLFDRFPLTTYPANDLPQRVPSKRADNQLFVFSDAAGAQRGRPSFNPQCLKWQAYLKFVGVDFEITPSNNHASPTGALPFLLPAFPTEAAVTIPSHKLQKWAIEQVHCEEEQQLDLRFDVYASLLDHRIRNAWLYTLYLDDANFKSVAQRLYVNPSTTSSLVRASLAFQLQQAARDELLKTASYIDVAAIEGDAQNAFEALSTLLAENEHFFGRPNPGLFDAAVFAYTHLILDEGLGWKHNRLVQMLRQHTNLVQHRERLLKFF</sequence>
<dbReference type="PANTHER" id="PTHR12289:SF44">
    <property type="entry name" value="OUTER MEMBRANE PROTEIN (SAM35), PUTATIVE (AFU_ORTHOLOGUE AFUA_1G13180)-RELATED"/>
    <property type="match status" value="1"/>
</dbReference>
<dbReference type="InterPro" id="IPR050931">
    <property type="entry name" value="Mito_Protein_Transport_Metaxin"/>
</dbReference>
<keyword evidence="4" id="KW-1185">Reference proteome</keyword>